<evidence type="ECO:0000259" key="2">
    <source>
        <dbReference type="PROSITE" id="PS50011"/>
    </source>
</evidence>
<dbReference type="STRING" id="1348612.A0A397JDP8"/>
<accession>A0A397JDP8</accession>
<dbReference type="OrthoDB" id="10261027at2759"/>
<keyword evidence="4" id="KW-1185">Reference proteome</keyword>
<dbReference type="InterPro" id="IPR008266">
    <property type="entry name" value="Tyr_kinase_AS"/>
</dbReference>
<gene>
    <name evidence="3" type="ORF">Glove_99g358</name>
</gene>
<feature type="compositionally biased region" description="Low complexity" evidence="1">
    <location>
        <begin position="451"/>
        <end position="468"/>
    </location>
</feature>
<protein>
    <recommendedName>
        <fullName evidence="2">Protein kinase domain-containing protein</fullName>
    </recommendedName>
</protein>
<dbReference type="Gene3D" id="1.10.510.10">
    <property type="entry name" value="Transferase(Phosphotransferase) domain 1"/>
    <property type="match status" value="1"/>
</dbReference>
<feature type="domain" description="Protein kinase" evidence="2">
    <location>
        <begin position="110"/>
        <end position="408"/>
    </location>
</feature>
<dbReference type="SUPFAM" id="SSF81901">
    <property type="entry name" value="HCP-like"/>
    <property type="match status" value="1"/>
</dbReference>
<dbReference type="InterPro" id="IPR051681">
    <property type="entry name" value="Ser/Thr_Kinases-Pseudokinases"/>
</dbReference>
<dbReference type="InterPro" id="IPR011990">
    <property type="entry name" value="TPR-like_helical_dom_sf"/>
</dbReference>
<dbReference type="Pfam" id="PF07714">
    <property type="entry name" value="PK_Tyr_Ser-Thr"/>
    <property type="match status" value="1"/>
</dbReference>
<dbReference type="SUPFAM" id="SSF56112">
    <property type="entry name" value="Protein kinase-like (PK-like)"/>
    <property type="match status" value="1"/>
</dbReference>
<feature type="compositionally biased region" description="Polar residues" evidence="1">
    <location>
        <begin position="429"/>
        <end position="443"/>
    </location>
</feature>
<dbReference type="EMBL" id="PQFF01000092">
    <property type="protein sequence ID" value="RHZ83113.1"/>
    <property type="molecule type" value="Genomic_DNA"/>
</dbReference>
<sequence>MGNFQSNAQRQNKLCVADHTEKIVKLLRSFSYDRELCKAQLKLVKHKKQNKDIDIIIFIKNLFSFFKLFSKDELTDAEYAELEELVKKYSIVQHELKSEVAKWKEHNKVETDVTLFGDSNNGFEDFLLHNIQKTRQPDIHFTELELEYIDKQPKELIHHRNVVMKKMHSQPMCEKNVIRPSKNLREKALALKEEVNVLNQLKICVNILGVHGCNYRHGYFVITEWAENFDLQTYLRKNPGLGLNKRIEIAYGIANALNHCHQESILHQDVRSHNILLDKDLNAKLANIRINGSSSIIKSRDDEQSFRWAAPELLNDSKAKYTSHCDVYSFAMVLYEIATGGKMPLEEIESDDVFKRSICEDKRPDLNLITNVSAEYKEIMIKGWASNPQDRPTITQMFEVLDKLHYETKNIIIDTTFSSDPTSAPPLPSTTIENKSQYLSPNASLYRKRSNSSISRNSMYSNSSSSRSELPSLIPRYSRSSSRSSFNSSISSEDYDGYDYMNVSAETDPSDKFCEENLVFSDHGRSKRRSEHLEHFQFRKRTLKNNEILGDLNIAYRYEKSEKLGKHHQAFEIFKQHAELGSVEAQFKAGELLKRNKFKLDSSKARSFAAGYFREAAKQGSRDAQYEYGKYIICRSKKTPSEDKEKAEALNFLIEATNQKSIKAMELYNNLLSKDAHRYGFEPDPIKSRKLKELIAKEKIKQCKV</sequence>
<dbReference type="Proteomes" id="UP000266861">
    <property type="component" value="Unassembled WGS sequence"/>
</dbReference>
<reference evidence="3 4" key="1">
    <citation type="submission" date="2018-08" db="EMBL/GenBank/DDBJ databases">
        <title>Genome and evolution of the arbuscular mycorrhizal fungus Diversispora epigaea (formerly Glomus versiforme) and its bacterial endosymbionts.</title>
        <authorList>
            <person name="Sun X."/>
            <person name="Fei Z."/>
            <person name="Harrison M."/>
        </authorList>
    </citation>
    <scope>NUCLEOTIDE SEQUENCE [LARGE SCALE GENOMIC DNA]</scope>
    <source>
        <strain evidence="3 4">IT104</strain>
    </source>
</reference>
<name>A0A397JDP8_9GLOM</name>
<organism evidence="3 4">
    <name type="scientific">Diversispora epigaea</name>
    <dbReference type="NCBI Taxonomy" id="1348612"/>
    <lineage>
        <taxon>Eukaryota</taxon>
        <taxon>Fungi</taxon>
        <taxon>Fungi incertae sedis</taxon>
        <taxon>Mucoromycota</taxon>
        <taxon>Glomeromycotina</taxon>
        <taxon>Glomeromycetes</taxon>
        <taxon>Diversisporales</taxon>
        <taxon>Diversisporaceae</taxon>
        <taxon>Diversispora</taxon>
    </lineage>
</organism>
<dbReference type="PROSITE" id="PS50011">
    <property type="entry name" value="PROTEIN_KINASE_DOM"/>
    <property type="match status" value="1"/>
</dbReference>
<proteinExistence type="predicted"/>
<feature type="region of interest" description="Disordered" evidence="1">
    <location>
        <begin position="417"/>
        <end position="472"/>
    </location>
</feature>
<evidence type="ECO:0000313" key="4">
    <source>
        <dbReference type="Proteomes" id="UP000266861"/>
    </source>
</evidence>
<dbReference type="PRINTS" id="PR00109">
    <property type="entry name" value="TYRKINASE"/>
</dbReference>
<dbReference type="PANTHER" id="PTHR44329">
    <property type="entry name" value="SERINE/THREONINE-PROTEIN KINASE TNNI3K-RELATED"/>
    <property type="match status" value="1"/>
</dbReference>
<dbReference type="AlphaFoldDB" id="A0A397JDP8"/>
<dbReference type="Gene3D" id="1.25.40.10">
    <property type="entry name" value="Tetratricopeptide repeat domain"/>
    <property type="match status" value="1"/>
</dbReference>
<dbReference type="GO" id="GO:0004674">
    <property type="term" value="F:protein serine/threonine kinase activity"/>
    <property type="evidence" value="ECO:0007669"/>
    <property type="project" value="TreeGrafter"/>
</dbReference>
<evidence type="ECO:0000313" key="3">
    <source>
        <dbReference type="EMBL" id="RHZ83113.1"/>
    </source>
</evidence>
<evidence type="ECO:0000256" key="1">
    <source>
        <dbReference type="SAM" id="MobiDB-lite"/>
    </source>
</evidence>
<dbReference type="InterPro" id="IPR000719">
    <property type="entry name" value="Prot_kinase_dom"/>
</dbReference>
<comment type="caution">
    <text evidence="3">The sequence shown here is derived from an EMBL/GenBank/DDBJ whole genome shotgun (WGS) entry which is preliminary data.</text>
</comment>
<dbReference type="PROSITE" id="PS00109">
    <property type="entry name" value="PROTEIN_KINASE_TYR"/>
    <property type="match status" value="1"/>
</dbReference>
<dbReference type="InterPro" id="IPR001245">
    <property type="entry name" value="Ser-Thr/Tyr_kinase_cat_dom"/>
</dbReference>
<dbReference type="GO" id="GO:0005524">
    <property type="term" value="F:ATP binding"/>
    <property type="evidence" value="ECO:0007669"/>
    <property type="project" value="InterPro"/>
</dbReference>
<dbReference type="InterPro" id="IPR011009">
    <property type="entry name" value="Kinase-like_dom_sf"/>
</dbReference>